<evidence type="ECO:0000313" key="3">
    <source>
        <dbReference type="Proteomes" id="UP000019335"/>
    </source>
</evidence>
<evidence type="ECO:0000256" key="1">
    <source>
        <dbReference type="SAM" id="SignalP"/>
    </source>
</evidence>
<accession>W7T2D5</accession>
<keyword evidence="1" id="KW-0732">Signal</keyword>
<organism evidence="2 3">
    <name type="scientific">Nannochloropsis gaditana</name>
    <dbReference type="NCBI Taxonomy" id="72520"/>
    <lineage>
        <taxon>Eukaryota</taxon>
        <taxon>Sar</taxon>
        <taxon>Stramenopiles</taxon>
        <taxon>Ochrophyta</taxon>
        <taxon>Eustigmatophyceae</taxon>
        <taxon>Eustigmatales</taxon>
        <taxon>Monodopsidaceae</taxon>
        <taxon>Nannochloropsis</taxon>
    </lineage>
</organism>
<keyword evidence="3" id="KW-1185">Reference proteome</keyword>
<feature type="signal peptide" evidence="1">
    <location>
        <begin position="1"/>
        <end position="25"/>
    </location>
</feature>
<reference evidence="2 3" key="1">
    <citation type="journal article" date="2014" name="Mol. Plant">
        <title>Chromosome Scale Genome Assembly and Transcriptome Profiling of Nannochloropsis gaditana in Nitrogen Depletion.</title>
        <authorList>
            <person name="Corteggiani Carpinelli E."/>
            <person name="Telatin A."/>
            <person name="Vitulo N."/>
            <person name="Forcato C."/>
            <person name="D'Angelo M."/>
            <person name="Schiavon R."/>
            <person name="Vezzi A."/>
            <person name="Giacometti G.M."/>
            <person name="Morosinotto T."/>
            <person name="Valle G."/>
        </authorList>
    </citation>
    <scope>NUCLEOTIDE SEQUENCE [LARGE SCALE GENOMIC DNA]</scope>
    <source>
        <strain evidence="2 3">B-31</strain>
    </source>
</reference>
<dbReference type="InterPro" id="IPR029063">
    <property type="entry name" value="SAM-dependent_MTases_sf"/>
</dbReference>
<sequence length="143" mass="16149">MSTGTICCFLPLYYFLLHFASRSSAFVPPERVWSCSTFPPPRRVRGLERRHSTLPKVNRQRASDMGDVTEGPWKENDSTHGAVEFYSGIGGWSEALEGALRRLGREGAFQVRAAYEINLVANQVYAAQGRRPHDLRDDKFMVA</sequence>
<comment type="caution">
    <text evidence="2">The sequence shown here is derived from an EMBL/GenBank/DDBJ whole genome shotgun (WGS) entry which is preliminary data.</text>
</comment>
<dbReference type="Gene3D" id="3.40.50.150">
    <property type="entry name" value="Vaccinia Virus protein VP39"/>
    <property type="match status" value="1"/>
</dbReference>
<evidence type="ECO:0000313" key="2">
    <source>
        <dbReference type="EMBL" id="EWM21240.1"/>
    </source>
</evidence>
<dbReference type="Proteomes" id="UP000019335">
    <property type="component" value="Unassembled WGS sequence"/>
</dbReference>
<dbReference type="EMBL" id="AZIL01002573">
    <property type="protein sequence ID" value="EWM21240.1"/>
    <property type="molecule type" value="Genomic_DNA"/>
</dbReference>
<dbReference type="OrthoDB" id="414133at2759"/>
<name>W7T2D5_9STRA</name>
<protein>
    <submittedName>
        <fullName evidence="2">Uncharacterized protein</fullName>
    </submittedName>
</protein>
<dbReference type="AlphaFoldDB" id="W7T2D5"/>
<proteinExistence type="predicted"/>
<gene>
    <name evidence="2" type="ORF">Naga_101615g2</name>
</gene>
<feature type="chain" id="PRO_5004900337" evidence="1">
    <location>
        <begin position="26"/>
        <end position="143"/>
    </location>
</feature>